<name>A0A1G7Q6S3_9BACL</name>
<dbReference type="STRING" id="670482.SAMN04488542_12139"/>
<dbReference type="AlphaFoldDB" id="A0A1G7Q6S3"/>
<gene>
    <name evidence="1" type="ORF">SAMN04488542_12139</name>
</gene>
<dbReference type="RefSeq" id="WP_175471448.1">
    <property type="nucleotide sequence ID" value="NZ_FNBG01000021.1"/>
</dbReference>
<accession>A0A1G7Q6S3</accession>
<proteinExistence type="predicted"/>
<organism evidence="1 2">
    <name type="scientific">Fontibacillus panacisegetis</name>
    <dbReference type="NCBI Taxonomy" id="670482"/>
    <lineage>
        <taxon>Bacteria</taxon>
        <taxon>Bacillati</taxon>
        <taxon>Bacillota</taxon>
        <taxon>Bacilli</taxon>
        <taxon>Bacillales</taxon>
        <taxon>Paenibacillaceae</taxon>
        <taxon>Fontibacillus</taxon>
    </lineage>
</organism>
<sequence>MRQSRKAKAWQSLQCIQAAGQREATILSQLHQADDRDMMNELKPSRESLARQ</sequence>
<reference evidence="1 2" key="1">
    <citation type="submission" date="2016-10" db="EMBL/GenBank/DDBJ databases">
        <authorList>
            <person name="de Groot N.N."/>
        </authorList>
    </citation>
    <scope>NUCLEOTIDE SEQUENCE [LARGE SCALE GENOMIC DNA]</scope>
    <source>
        <strain evidence="1 2">DSM 28129</strain>
    </source>
</reference>
<dbReference type="EMBL" id="FNBG01000021">
    <property type="protein sequence ID" value="SDF94221.1"/>
    <property type="molecule type" value="Genomic_DNA"/>
</dbReference>
<evidence type="ECO:0000313" key="2">
    <source>
        <dbReference type="Proteomes" id="UP000198972"/>
    </source>
</evidence>
<evidence type="ECO:0000313" key="1">
    <source>
        <dbReference type="EMBL" id="SDF94221.1"/>
    </source>
</evidence>
<dbReference type="Proteomes" id="UP000198972">
    <property type="component" value="Unassembled WGS sequence"/>
</dbReference>
<keyword evidence="2" id="KW-1185">Reference proteome</keyword>
<protein>
    <submittedName>
        <fullName evidence="1">Uncharacterized protein</fullName>
    </submittedName>
</protein>